<dbReference type="InterPro" id="IPR051650">
    <property type="entry name" value="SL_signaling_regulator"/>
</dbReference>
<dbReference type="Pfam" id="PF26587">
    <property type="entry name" value="AAA_lid_SMAX1"/>
    <property type="match status" value="1"/>
</dbReference>
<dbReference type="PANTHER" id="PTHR43572">
    <property type="entry name" value="CHAPERONE PROTEIN CLPD, CHLOROPLASTIC"/>
    <property type="match status" value="1"/>
</dbReference>
<feature type="domain" description="SMAX1-like AAA+ ATPase lid" evidence="8">
    <location>
        <begin position="809"/>
        <end position="877"/>
    </location>
</feature>
<evidence type="ECO:0000313" key="10">
    <source>
        <dbReference type="Proteomes" id="UP001189122"/>
    </source>
</evidence>
<dbReference type="PRINTS" id="PR01217">
    <property type="entry name" value="PRICHEXTENSN"/>
</dbReference>
<keyword evidence="4" id="KW-0804">Transcription</keyword>
<dbReference type="GO" id="GO:0005524">
    <property type="term" value="F:ATP binding"/>
    <property type="evidence" value="ECO:0007669"/>
    <property type="project" value="InterPro"/>
</dbReference>
<dbReference type="AlphaFoldDB" id="A0A7I8JL12"/>
<evidence type="ECO:0000256" key="5">
    <source>
        <dbReference type="SAM" id="MobiDB-lite"/>
    </source>
</evidence>
<feature type="compositionally biased region" description="Low complexity" evidence="5">
    <location>
        <begin position="192"/>
        <end position="208"/>
    </location>
</feature>
<feature type="region of interest" description="Disordered" evidence="5">
    <location>
        <begin position="121"/>
        <end position="234"/>
    </location>
</feature>
<keyword evidence="3" id="KW-0805">Transcription regulation</keyword>
<accession>A0A7I8JL12</accession>
<feature type="domain" description="SMAX1-like nucleotide binding" evidence="7">
    <location>
        <begin position="300"/>
        <end position="402"/>
    </location>
</feature>
<proteinExistence type="inferred from homology"/>
<keyword evidence="2" id="KW-0677">Repeat</keyword>
<dbReference type="InterPro" id="IPR027417">
    <property type="entry name" value="P-loop_NTPase"/>
</dbReference>
<dbReference type="PANTHER" id="PTHR43572:SF13">
    <property type="entry name" value="PROTEIN SUPPRESSOR OF MAX2 1"/>
    <property type="match status" value="1"/>
</dbReference>
<dbReference type="Pfam" id="PF07724">
    <property type="entry name" value="AAA_2"/>
    <property type="match status" value="1"/>
</dbReference>
<evidence type="ECO:0000256" key="1">
    <source>
        <dbReference type="ARBA" id="ARBA00008675"/>
    </source>
</evidence>
<evidence type="ECO:0000259" key="7">
    <source>
        <dbReference type="Pfam" id="PF23569"/>
    </source>
</evidence>
<dbReference type="Gene3D" id="1.10.1780.10">
    <property type="entry name" value="Clp, N-terminal domain"/>
    <property type="match status" value="1"/>
</dbReference>
<feature type="domain" description="ATPase AAA-type core" evidence="6">
    <location>
        <begin position="621"/>
        <end position="676"/>
    </location>
</feature>
<dbReference type="InterPro" id="IPR036628">
    <property type="entry name" value="Clp_N_dom_sf"/>
</dbReference>
<dbReference type="InterPro" id="IPR058954">
    <property type="entry name" value="AAA_lid_SMAX1"/>
</dbReference>
<dbReference type="EMBL" id="CACRZD030000013">
    <property type="protein sequence ID" value="CAA6670283.1"/>
    <property type="molecule type" value="Genomic_DNA"/>
</dbReference>
<feature type="region of interest" description="Disordered" evidence="5">
    <location>
        <begin position="45"/>
        <end position="81"/>
    </location>
</feature>
<dbReference type="Proteomes" id="UP001189122">
    <property type="component" value="Unassembled WGS sequence"/>
</dbReference>
<name>A0A7I8JL12_SPIIN</name>
<evidence type="ECO:0000256" key="2">
    <source>
        <dbReference type="ARBA" id="ARBA00022737"/>
    </source>
</evidence>
<feature type="compositionally biased region" description="Pro residues" evidence="5">
    <location>
        <begin position="128"/>
        <end position="174"/>
    </location>
</feature>
<evidence type="ECO:0000256" key="4">
    <source>
        <dbReference type="ARBA" id="ARBA00023163"/>
    </source>
</evidence>
<feature type="region of interest" description="Disordered" evidence="5">
    <location>
        <begin position="708"/>
        <end position="727"/>
    </location>
</feature>
<feature type="compositionally biased region" description="Polar residues" evidence="5">
    <location>
        <begin position="70"/>
        <end position="81"/>
    </location>
</feature>
<sequence length="917" mass="96782">MRAGLSTILQTLTPDAAGVLNQSIGEAARRSHGQTTPLHVAATLLAPPAGSSGRPASAPTPTPPILCRVNSGSAGSASEQPPISNALMAALKRAQANQRRGCQSSSSSRCSPSRWSSSTASCARLASPAPPSRPPSSSPSPPPPPPPPSPPPPPPPPLPPPPPPRRPAIPPSPPAASSQVSVFGPLRQPRGSHSSPPTGISTSTPVCSSRRRAPLPPRRCCCRPRRGGEGGNQEGVRCIAQEKEEEPDPGGRFPAGGCREGAAAEDAEKGDRTWLLPQNVEIISVEKRLAAGGSHIPSMLQELSDSIDRRLNEAGSAAVGVVLDLGDLQWLVEKAGGGVSAAVVAGMKNLLARFSEGGAAAGRVWLVGSATSATYLRCQVYHPNMELDWDLQALPIAARSPFTSLPGREMCPLCKDSYEHELAKLVAMEFEKSSDSQKPLPPWLQLAKLSSGDTKEQELLWKKTTEELLKRWSETCHRLHPNNSHPPAKLQPAPASNPVGPRPGSPVGTDLVLGCTKKSPPTPAKIAADHREKVAGGAVVDYDSFKRLFKGLTEKVSWQQEAASAVATTVMHCKSAAARGKKMAAALSELVFSRDPVTVSFAGPRADGVSFRGRTAMDRVVDAIRRNPFSVVVLDGVDSADMLVLGSLRRAMESGRLPDSHGREVPMGSTIFVLISGESTTTAAAGEEKLLAAANSGWQLELAALEKPGKRRAEWSPEQSWPAKPPRISLDLNLAAGSDEDTTEGSLNSSDLTVEHDAVDCNGKLAVGPGGNNSDNNKMRLLAGGSSSSSAWEMLRSAVDATVPFKPVDFGEVRRKVSETMTRNFRAAAGECRSLVIDEEAMDRLVGGLWFGSTTAAAFEEWTETVMVPCFRQLRRYSAVRLLPVKEGYSRRDGGAATAGGLPTRVRVAADGLCGVP</sequence>
<dbReference type="GO" id="GO:0016887">
    <property type="term" value="F:ATP hydrolysis activity"/>
    <property type="evidence" value="ECO:0007669"/>
    <property type="project" value="InterPro"/>
</dbReference>
<dbReference type="InterPro" id="IPR003959">
    <property type="entry name" value="ATPase_AAA_core"/>
</dbReference>
<evidence type="ECO:0000259" key="8">
    <source>
        <dbReference type="Pfam" id="PF26587"/>
    </source>
</evidence>
<dbReference type="Gene3D" id="3.40.50.300">
    <property type="entry name" value="P-loop containing nucleotide triphosphate hydrolases"/>
    <property type="match status" value="1"/>
</dbReference>
<dbReference type="SUPFAM" id="SSF52540">
    <property type="entry name" value="P-loop containing nucleoside triphosphate hydrolases"/>
    <property type="match status" value="1"/>
</dbReference>
<gene>
    <name evidence="9" type="ORF">SI7747_13016686</name>
</gene>
<dbReference type="EMBL" id="LR743600">
    <property type="protein sequence ID" value="CAA2631040.1"/>
    <property type="molecule type" value="Genomic_DNA"/>
</dbReference>
<evidence type="ECO:0000313" key="9">
    <source>
        <dbReference type="EMBL" id="CAA2631040.1"/>
    </source>
</evidence>
<dbReference type="SUPFAM" id="SSF101447">
    <property type="entry name" value="Formin homology 2 domain (FH2 domain)"/>
    <property type="match status" value="1"/>
</dbReference>
<keyword evidence="10" id="KW-1185">Reference proteome</keyword>
<protein>
    <submittedName>
        <fullName evidence="9">Uncharacterized protein</fullName>
    </submittedName>
</protein>
<dbReference type="InterPro" id="IPR058680">
    <property type="entry name" value="NBD_SMAX1-like"/>
</dbReference>
<organism evidence="9">
    <name type="scientific">Spirodela intermedia</name>
    <name type="common">Intermediate duckweed</name>
    <dbReference type="NCBI Taxonomy" id="51605"/>
    <lineage>
        <taxon>Eukaryota</taxon>
        <taxon>Viridiplantae</taxon>
        <taxon>Streptophyta</taxon>
        <taxon>Embryophyta</taxon>
        <taxon>Tracheophyta</taxon>
        <taxon>Spermatophyta</taxon>
        <taxon>Magnoliopsida</taxon>
        <taxon>Liliopsida</taxon>
        <taxon>Araceae</taxon>
        <taxon>Lemnoideae</taxon>
        <taxon>Spirodela</taxon>
    </lineage>
</organism>
<evidence type="ECO:0000259" key="6">
    <source>
        <dbReference type="Pfam" id="PF07724"/>
    </source>
</evidence>
<reference evidence="9 10" key="1">
    <citation type="submission" date="2019-12" db="EMBL/GenBank/DDBJ databases">
        <authorList>
            <person name="Scholz U."/>
            <person name="Mascher M."/>
            <person name="Fiebig A."/>
        </authorList>
    </citation>
    <scope>NUCLEOTIDE SEQUENCE</scope>
</reference>
<comment type="similarity">
    <text evidence="1">Belongs to the ClpA/ClpB family.</text>
</comment>
<feature type="region of interest" description="Disordered" evidence="5">
    <location>
        <begin position="477"/>
        <end position="508"/>
    </location>
</feature>
<dbReference type="Pfam" id="PF23569">
    <property type="entry name" value="NBD_SMAX1"/>
    <property type="match status" value="1"/>
</dbReference>
<evidence type="ECO:0000256" key="3">
    <source>
        <dbReference type="ARBA" id="ARBA00023015"/>
    </source>
</evidence>